<dbReference type="InterPro" id="IPR021268">
    <property type="entry name" value="DUF2845"/>
</dbReference>
<proteinExistence type="predicted"/>
<dbReference type="Pfam" id="PF11006">
    <property type="entry name" value="DUF2845"/>
    <property type="match status" value="1"/>
</dbReference>
<protein>
    <submittedName>
        <fullName evidence="2">DUF2845 domain-containing protein</fullName>
    </submittedName>
</protein>
<dbReference type="Proteomes" id="UP001595904">
    <property type="component" value="Unassembled WGS sequence"/>
</dbReference>
<organism evidence="2 3">
    <name type="scientific">Steroidobacter flavus</name>
    <dbReference type="NCBI Taxonomy" id="1842136"/>
    <lineage>
        <taxon>Bacteria</taxon>
        <taxon>Pseudomonadati</taxon>
        <taxon>Pseudomonadota</taxon>
        <taxon>Gammaproteobacteria</taxon>
        <taxon>Steroidobacterales</taxon>
        <taxon>Steroidobacteraceae</taxon>
        <taxon>Steroidobacter</taxon>
    </lineage>
</organism>
<gene>
    <name evidence="2" type="ORF">ACFPN2_20170</name>
</gene>
<evidence type="ECO:0000313" key="2">
    <source>
        <dbReference type="EMBL" id="MFC4311427.1"/>
    </source>
</evidence>
<keyword evidence="1" id="KW-0732">Signal</keyword>
<comment type="caution">
    <text evidence="2">The sequence shown here is derived from an EMBL/GenBank/DDBJ whole genome shotgun (WGS) entry which is preliminary data.</text>
</comment>
<keyword evidence="3" id="KW-1185">Reference proteome</keyword>
<feature type="chain" id="PRO_5046163346" evidence="1">
    <location>
        <begin position="23"/>
        <end position="107"/>
    </location>
</feature>
<sequence length="107" mass="11643">MRTLNCWLVCIAALAAPQVASADSMRCGKWVVNESVTVDELLSKCGEPKRKDVTKDDVYITNVNGMRVKTGNVAVTERWIYQASASALPMAVVIVDGKIVSLTRADK</sequence>
<name>A0ABV8SWP8_9GAMM</name>
<accession>A0ABV8SWP8</accession>
<reference evidence="3" key="1">
    <citation type="journal article" date="2019" name="Int. J. Syst. Evol. Microbiol.">
        <title>The Global Catalogue of Microorganisms (GCM) 10K type strain sequencing project: providing services to taxonomists for standard genome sequencing and annotation.</title>
        <authorList>
            <consortium name="The Broad Institute Genomics Platform"/>
            <consortium name="The Broad Institute Genome Sequencing Center for Infectious Disease"/>
            <person name="Wu L."/>
            <person name="Ma J."/>
        </authorList>
    </citation>
    <scope>NUCLEOTIDE SEQUENCE [LARGE SCALE GENOMIC DNA]</scope>
    <source>
        <strain evidence="3">CGMCC 1.10759</strain>
    </source>
</reference>
<dbReference type="EMBL" id="JBHSDU010000003">
    <property type="protein sequence ID" value="MFC4311427.1"/>
    <property type="molecule type" value="Genomic_DNA"/>
</dbReference>
<dbReference type="RefSeq" id="WP_380599761.1">
    <property type="nucleotide sequence ID" value="NZ_JBHSDU010000003.1"/>
</dbReference>
<evidence type="ECO:0000256" key="1">
    <source>
        <dbReference type="SAM" id="SignalP"/>
    </source>
</evidence>
<evidence type="ECO:0000313" key="3">
    <source>
        <dbReference type="Proteomes" id="UP001595904"/>
    </source>
</evidence>
<feature type="signal peptide" evidence="1">
    <location>
        <begin position="1"/>
        <end position="22"/>
    </location>
</feature>